<reference evidence="1 2" key="1">
    <citation type="journal article" date="2018" name="Sci. Rep.">
        <title>Genomic signatures of local adaptation to the degree of environmental predictability in rotifers.</title>
        <authorList>
            <person name="Franch-Gras L."/>
            <person name="Hahn C."/>
            <person name="Garcia-Roger E.M."/>
            <person name="Carmona M.J."/>
            <person name="Serra M."/>
            <person name="Gomez A."/>
        </authorList>
    </citation>
    <scope>NUCLEOTIDE SEQUENCE [LARGE SCALE GENOMIC DNA]</scope>
    <source>
        <strain evidence="1">HYR1</strain>
    </source>
</reference>
<gene>
    <name evidence="1" type="ORF">BpHYR1_035933</name>
</gene>
<comment type="caution">
    <text evidence="1">The sequence shown here is derived from an EMBL/GenBank/DDBJ whole genome shotgun (WGS) entry which is preliminary data.</text>
</comment>
<evidence type="ECO:0000313" key="1">
    <source>
        <dbReference type="EMBL" id="RNA14006.1"/>
    </source>
</evidence>
<accession>A0A3M7QRJ5</accession>
<dbReference type="AlphaFoldDB" id="A0A3M7QRJ5"/>
<evidence type="ECO:0000313" key="2">
    <source>
        <dbReference type="Proteomes" id="UP000276133"/>
    </source>
</evidence>
<sequence length="95" mass="11334">MLTIPPVPHSSKVHDLSFLCTLDYYSKLYSKIYSKLQVLCLKVEEFYLPNNIFFQLSIALKNIKIYQKLLIFFSKYSRNFFKILKPNDLENEFKA</sequence>
<proteinExistence type="predicted"/>
<keyword evidence="2" id="KW-1185">Reference proteome</keyword>
<dbReference type="EMBL" id="REGN01005278">
    <property type="protein sequence ID" value="RNA14006.1"/>
    <property type="molecule type" value="Genomic_DNA"/>
</dbReference>
<organism evidence="1 2">
    <name type="scientific">Brachionus plicatilis</name>
    <name type="common">Marine rotifer</name>
    <name type="synonym">Brachionus muelleri</name>
    <dbReference type="NCBI Taxonomy" id="10195"/>
    <lineage>
        <taxon>Eukaryota</taxon>
        <taxon>Metazoa</taxon>
        <taxon>Spiralia</taxon>
        <taxon>Gnathifera</taxon>
        <taxon>Rotifera</taxon>
        <taxon>Eurotatoria</taxon>
        <taxon>Monogononta</taxon>
        <taxon>Pseudotrocha</taxon>
        <taxon>Ploima</taxon>
        <taxon>Brachionidae</taxon>
        <taxon>Brachionus</taxon>
    </lineage>
</organism>
<dbReference type="Proteomes" id="UP000276133">
    <property type="component" value="Unassembled WGS sequence"/>
</dbReference>
<name>A0A3M7QRJ5_BRAPC</name>
<protein>
    <submittedName>
        <fullName evidence="1">Uncharacterized protein</fullName>
    </submittedName>
</protein>